<dbReference type="EMBL" id="JADWDJ010000022">
    <property type="protein sequence ID" value="KAG5263223.1"/>
    <property type="molecule type" value="Genomic_DNA"/>
</dbReference>
<protein>
    <recommendedName>
        <fullName evidence="3">Rab GTPase-binding effector protein 2</fullName>
    </recommendedName>
</protein>
<dbReference type="GO" id="GO:0005813">
    <property type="term" value="C:centrosome"/>
    <property type="evidence" value="ECO:0007669"/>
    <property type="project" value="UniProtKB-SubCell"/>
</dbReference>
<evidence type="ECO:0000256" key="2">
    <source>
        <dbReference type="ARBA" id="ARBA00004300"/>
    </source>
</evidence>
<evidence type="ECO:0000313" key="10">
    <source>
        <dbReference type="EMBL" id="KAG5263223.1"/>
    </source>
</evidence>
<evidence type="ECO:0000256" key="3">
    <source>
        <dbReference type="ARBA" id="ARBA00019765"/>
    </source>
</evidence>
<dbReference type="InterPro" id="IPR003914">
    <property type="entry name" value="Rabaptin"/>
</dbReference>
<comment type="caution">
    <text evidence="10">The sequence shown here is derived from an EMBL/GenBank/DDBJ whole genome shotgun (WGS) entry which is preliminary data.</text>
</comment>
<dbReference type="Pfam" id="PF09311">
    <property type="entry name" value="Rab5-bind"/>
    <property type="match status" value="1"/>
</dbReference>
<name>A0AAV6FK05_9TELE</name>
<dbReference type="GO" id="GO:0030030">
    <property type="term" value="P:cell projection organization"/>
    <property type="evidence" value="ECO:0007669"/>
    <property type="project" value="UniProtKB-KW"/>
</dbReference>
<proteinExistence type="predicted"/>
<dbReference type="GO" id="GO:0005096">
    <property type="term" value="F:GTPase activator activity"/>
    <property type="evidence" value="ECO:0007669"/>
    <property type="project" value="InterPro"/>
</dbReference>
<dbReference type="GO" id="GO:0006897">
    <property type="term" value="P:endocytosis"/>
    <property type="evidence" value="ECO:0007669"/>
    <property type="project" value="InterPro"/>
</dbReference>
<dbReference type="Gene3D" id="1.20.5.730">
    <property type="entry name" value="Single helix bin"/>
    <property type="match status" value="1"/>
</dbReference>
<reference evidence="10" key="1">
    <citation type="submission" date="2020-10" db="EMBL/GenBank/DDBJ databases">
        <title>Chromosome-scale genome assembly of the Allis shad, Alosa alosa.</title>
        <authorList>
            <person name="Margot Z."/>
            <person name="Christophe K."/>
            <person name="Cabau C."/>
            <person name="Louis A."/>
            <person name="Berthelot C."/>
            <person name="Parey E."/>
            <person name="Roest Crollius H."/>
            <person name="Montfort J."/>
            <person name="Robinson-Rechavi M."/>
            <person name="Bucao C."/>
            <person name="Bouchez O."/>
            <person name="Gislard M."/>
            <person name="Lluch J."/>
            <person name="Milhes M."/>
            <person name="Lampietro C."/>
            <person name="Lopez Roques C."/>
            <person name="Donnadieu C."/>
            <person name="Braasch I."/>
            <person name="Desvignes T."/>
            <person name="Postlethwait J."/>
            <person name="Bobe J."/>
            <person name="Guiguen Y."/>
        </authorList>
    </citation>
    <scope>NUCLEOTIDE SEQUENCE</scope>
    <source>
        <strain evidence="10">M-15738</strain>
        <tissue evidence="10">Blood</tissue>
    </source>
</reference>
<dbReference type="Proteomes" id="UP000823561">
    <property type="component" value="Chromosome 22"/>
</dbReference>
<evidence type="ECO:0000256" key="7">
    <source>
        <dbReference type="ARBA" id="ARBA00045310"/>
    </source>
</evidence>
<dbReference type="AlphaFoldDB" id="A0AAV6FK05"/>
<feature type="domain" description="Rabaptin GTPase-Rab5 binding" evidence="9">
    <location>
        <begin position="10"/>
        <end position="104"/>
    </location>
</feature>
<dbReference type="PANTHER" id="PTHR31179">
    <property type="entry name" value="RAB GTPASE-BINDING EFFECTOR PROTEIN"/>
    <property type="match status" value="1"/>
</dbReference>
<evidence type="ECO:0000256" key="1">
    <source>
        <dbReference type="ARBA" id="ARBA00004120"/>
    </source>
</evidence>
<gene>
    <name evidence="10" type="ORF">AALO_G00283950</name>
</gene>
<dbReference type="PANTHER" id="PTHR31179:SF6">
    <property type="entry name" value="RAB GTPASE-BINDING EFFECTOR PROTEIN 2"/>
    <property type="match status" value="1"/>
</dbReference>
<evidence type="ECO:0000256" key="5">
    <source>
        <dbReference type="ARBA" id="ARBA00023212"/>
    </source>
</evidence>
<accession>A0AAV6FK05</accession>
<keyword evidence="11" id="KW-1185">Reference proteome</keyword>
<feature type="coiled-coil region" evidence="8">
    <location>
        <begin position="11"/>
        <end position="59"/>
    </location>
</feature>
<organism evidence="10 11">
    <name type="scientific">Alosa alosa</name>
    <name type="common">allis shad</name>
    <dbReference type="NCBI Taxonomy" id="278164"/>
    <lineage>
        <taxon>Eukaryota</taxon>
        <taxon>Metazoa</taxon>
        <taxon>Chordata</taxon>
        <taxon>Craniata</taxon>
        <taxon>Vertebrata</taxon>
        <taxon>Euteleostomi</taxon>
        <taxon>Actinopterygii</taxon>
        <taxon>Neopterygii</taxon>
        <taxon>Teleostei</taxon>
        <taxon>Clupei</taxon>
        <taxon>Clupeiformes</taxon>
        <taxon>Clupeoidei</taxon>
        <taxon>Clupeidae</taxon>
        <taxon>Alosa</taxon>
    </lineage>
</organism>
<dbReference type="InterPro" id="IPR015390">
    <property type="entry name" value="Rabaptin_Rab5-bd_dom"/>
</dbReference>
<comment type="function">
    <text evidence="7">Plays a role in membrane trafficking and in homotypic early endosome fusion. Participates in arteriogenesis by regulating vascular endothelial growth factor receptor 2/VEGFR2 cell surface expression and endosomal trafficking. By interacting with SDCCAG8, localizes to centrosomes and plays a critical role in ciliogenesis.</text>
</comment>
<evidence type="ECO:0000313" key="11">
    <source>
        <dbReference type="Proteomes" id="UP000823561"/>
    </source>
</evidence>
<keyword evidence="8" id="KW-0175">Coiled coil</keyword>
<keyword evidence="5" id="KW-0963">Cytoplasm</keyword>
<evidence type="ECO:0000256" key="4">
    <source>
        <dbReference type="ARBA" id="ARBA00022794"/>
    </source>
</evidence>
<dbReference type="SUPFAM" id="SSF103652">
    <property type="entry name" value="G protein-binding domain"/>
    <property type="match status" value="1"/>
</dbReference>
<sequence length="129" mass="14583">MSVCVQCPVRLSSLKTETDRIQTQKEKLECEMQACRTELQGLRVALAHLQGDKKSLQNDKQQCLEFRSQVISLRTQMDTSQTVQMDFVQLSQSLQVKLELIRQAQTLDQVKAILGEELSSEEAPPSMAT</sequence>
<evidence type="ECO:0000256" key="8">
    <source>
        <dbReference type="SAM" id="Coils"/>
    </source>
</evidence>
<evidence type="ECO:0000259" key="9">
    <source>
        <dbReference type="Pfam" id="PF09311"/>
    </source>
</evidence>
<keyword evidence="5" id="KW-0206">Cytoskeleton</keyword>
<comment type="subcellular location">
    <subcellularLocation>
        <location evidence="1">Cytoplasm</location>
        <location evidence="1">Cytoskeleton</location>
        <location evidence="1">Cilium basal body</location>
    </subcellularLocation>
    <subcellularLocation>
        <location evidence="2">Cytoplasm</location>
        <location evidence="2">Cytoskeleton</location>
        <location evidence="2">Microtubule organizing center</location>
        <location evidence="2">Centrosome</location>
    </subcellularLocation>
</comment>
<keyword evidence="4" id="KW-0970">Cilium biogenesis/degradation</keyword>
<evidence type="ECO:0000256" key="6">
    <source>
        <dbReference type="ARBA" id="ARBA00023273"/>
    </source>
</evidence>
<keyword evidence="6" id="KW-0966">Cell projection</keyword>